<evidence type="ECO:0000313" key="1">
    <source>
        <dbReference type="EMBL" id="MDG2991205.1"/>
    </source>
</evidence>
<protein>
    <recommendedName>
        <fullName evidence="3">DUF3102 domain-containing protein</fullName>
    </recommendedName>
</protein>
<dbReference type="Proteomes" id="UP001154265">
    <property type="component" value="Unassembled WGS sequence"/>
</dbReference>
<proteinExistence type="predicted"/>
<dbReference type="RefSeq" id="WP_277867084.1">
    <property type="nucleotide sequence ID" value="NZ_JAKKUT010000002.1"/>
</dbReference>
<evidence type="ECO:0008006" key="3">
    <source>
        <dbReference type="Google" id="ProtNLM"/>
    </source>
</evidence>
<name>A0ABT6F053_9SYNE</name>
<reference evidence="1" key="2">
    <citation type="submission" date="2022-01" db="EMBL/GenBank/DDBJ databases">
        <authorList>
            <person name="Zivanovic Y."/>
            <person name="Moreira D."/>
            <person name="Lopez-Garcia P."/>
        </authorList>
    </citation>
    <scope>NUCLEOTIDE SEQUENCE</scope>
    <source>
        <strain evidence="1">G9</strain>
    </source>
</reference>
<reference evidence="1" key="1">
    <citation type="journal article" date="2022" name="Genome Biol. Evol.">
        <title>A New Gene Family Diagnostic for Intracellular Biomineralization of Amorphous Ca Carbonates by Cyanobacteria.</title>
        <authorList>
            <person name="Benzerara K."/>
            <person name="Duprat E."/>
            <person name="Bitard-Feildel T."/>
            <person name="Caumes G."/>
            <person name="Cassier-Chauvat C."/>
            <person name="Chauvat F."/>
            <person name="Dezi M."/>
            <person name="Diop S.I."/>
            <person name="Gaschignard G."/>
            <person name="Gorgen S."/>
            <person name="Gugger M."/>
            <person name="Lopez-Garcia P."/>
            <person name="Millet M."/>
            <person name="Skouri-Panet F."/>
            <person name="Moreira D."/>
            <person name="Callebaut I."/>
        </authorList>
    </citation>
    <scope>NUCLEOTIDE SEQUENCE</scope>
    <source>
        <strain evidence="1">G9</strain>
    </source>
</reference>
<accession>A0ABT6F053</accession>
<gene>
    <name evidence="1" type="ORF">L3556_09725</name>
</gene>
<keyword evidence="2" id="KW-1185">Reference proteome</keyword>
<organism evidence="1 2">
    <name type="scientific">Candidatus Synechococcus calcipolaris G9</name>
    <dbReference type="NCBI Taxonomy" id="1497997"/>
    <lineage>
        <taxon>Bacteria</taxon>
        <taxon>Bacillati</taxon>
        <taxon>Cyanobacteriota</taxon>
        <taxon>Cyanophyceae</taxon>
        <taxon>Synechococcales</taxon>
        <taxon>Synechococcaceae</taxon>
        <taxon>Synechococcus</taxon>
    </lineage>
</organism>
<comment type="caution">
    <text evidence="1">The sequence shown here is derived from an EMBL/GenBank/DDBJ whole genome shotgun (WGS) entry which is preliminary data.</text>
</comment>
<evidence type="ECO:0000313" key="2">
    <source>
        <dbReference type="Proteomes" id="UP001154265"/>
    </source>
</evidence>
<dbReference type="EMBL" id="JAKKUT010000002">
    <property type="protein sequence ID" value="MDG2991205.1"/>
    <property type="molecule type" value="Genomic_DNA"/>
</dbReference>
<sequence>MTHSLVDSISSQTDSDADLRLSLGGDFPLDLPHPEDTQVSEEVFLTKVEQAWQVCERFDLQTEIWRGRILRTVRDREKHQGAHQGTGFLAWLQDQDISKTRAYSLIELANRADQLITDTDLPAEAIDRFSKRAFMETAAADPQVQTLITDAAQQGDRITYREVKQLQDEWTALHSDLLPEVIREKASDRSLSPRYIAPFVKELEKLPAEHQRHLQAEIVNSPNVDTLKQVTAEARYLARYLESAPQVQALQGSAVNLEQALGEAQRLGQLQTAADLIHQAAQLEGAIARLHGLWKRVGQLSEQLYVESGASTPHLQRLLESLDLLSGDLLQIELGSEEHRQSIRLHVLEGDTGNHGPA</sequence>